<dbReference type="Proteomes" id="UP001556040">
    <property type="component" value="Unassembled WGS sequence"/>
</dbReference>
<reference evidence="1 2" key="1">
    <citation type="journal article" date="1979" name="Int. J. Syst. Evol. Microbiol.">
        <title>Bacillus globisporus subsp. marinus subsp. nov.</title>
        <authorList>
            <person name="Liu H."/>
        </authorList>
    </citation>
    <scope>NUCLEOTIDE SEQUENCE [LARGE SCALE GENOMIC DNA]</scope>
    <source>
        <strain evidence="1 2">DSM 1297</strain>
    </source>
</reference>
<dbReference type="EMBL" id="JBFMIA010000001">
    <property type="protein sequence ID" value="MEW9500326.1"/>
    <property type="molecule type" value="Genomic_DNA"/>
</dbReference>
<organism evidence="1 2">
    <name type="scientific">Jeotgalibacillus marinus</name>
    <dbReference type="NCBI Taxonomy" id="86667"/>
    <lineage>
        <taxon>Bacteria</taxon>
        <taxon>Bacillati</taxon>
        <taxon>Bacillota</taxon>
        <taxon>Bacilli</taxon>
        <taxon>Bacillales</taxon>
        <taxon>Caryophanaceae</taxon>
        <taxon>Jeotgalibacillus</taxon>
    </lineage>
</organism>
<dbReference type="RefSeq" id="WP_367777605.1">
    <property type="nucleotide sequence ID" value="NZ_JBFMIA010000001.1"/>
</dbReference>
<accession>A0ABV3PZ03</accession>
<evidence type="ECO:0000313" key="2">
    <source>
        <dbReference type="Proteomes" id="UP001556040"/>
    </source>
</evidence>
<keyword evidence="2" id="KW-1185">Reference proteome</keyword>
<gene>
    <name evidence="1" type="ORF">AB1471_00765</name>
</gene>
<sequence>MAYLYRFDVITIQKEVVAIIHAENDDAAFAHLDIELEKFYLKKPEVKEVILREKKGLGKRSGYILDEDEKGW</sequence>
<comment type="caution">
    <text evidence="1">The sequence shown here is derived from an EMBL/GenBank/DDBJ whole genome shotgun (WGS) entry which is preliminary data.</text>
</comment>
<evidence type="ECO:0000313" key="1">
    <source>
        <dbReference type="EMBL" id="MEW9500326.1"/>
    </source>
</evidence>
<name>A0ABV3PZ03_9BACL</name>
<dbReference type="Pfam" id="PF13046">
    <property type="entry name" value="DUF3906"/>
    <property type="match status" value="1"/>
</dbReference>
<proteinExistence type="predicted"/>
<protein>
    <submittedName>
        <fullName evidence="1">DUF3906 family protein</fullName>
    </submittedName>
</protein>
<dbReference type="InterPro" id="IPR024998">
    <property type="entry name" value="DUF3906"/>
</dbReference>